<dbReference type="OrthoDB" id="5123002at2"/>
<gene>
    <name evidence="1" type="ORF">CTB96_01270</name>
</gene>
<dbReference type="AlphaFoldDB" id="A0A317ZZK1"/>
<sequence length="149" mass="15963">MRLFPDYAGTVLWVPHPVAYDSTALDAELVTDLIRWEIEYYDALDADFAWRSPALASAFTAAGVGLALRLALQLGSGFDIEFASYEAGVATRRFRSDFAADNPRAAAAFAAHAGTHTGTHTSAVARATPVLATRLPVPPRGSASRRRQG</sequence>
<accession>A0A317ZZK1</accession>
<dbReference type="EMBL" id="QHLY01000004">
    <property type="protein sequence ID" value="PXA72763.1"/>
    <property type="molecule type" value="Genomic_DNA"/>
</dbReference>
<keyword evidence="2" id="KW-1185">Reference proteome</keyword>
<dbReference type="RefSeq" id="WP_110125090.1">
    <property type="nucleotide sequence ID" value="NZ_QHLY01000004.1"/>
</dbReference>
<name>A0A317ZZK1_9MICO</name>
<dbReference type="Proteomes" id="UP000246722">
    <property type="component" value="Unassembled WGS sequence"/>
</dbReference>
<organism evidence="1 2">
    <name type="scientific">Cryobacterium arcticum</name>
    <dbReference type="NCBI Taxonomy" id="670052"/>
    <lineage>
        <taxon>Bacteria</taxon>
        <taxon>Bacillati</taxon>
        <taxon>Actinomycetota</taxon>
        <taxon>Actinomycetes</taxon>
        <taxon>Micrococcales</taxon>
        <taxon>Microbacteriaceae</taxon>
        <taxon>Cryobacterium</taxon>
    </lineage>
</organism>
<protein>
    <submittedName>
        <fullName evidence="1">Uncharacterized protein</fullName>
    </submittedName>
</protein>
<evidence type="ECO:0000313" key="1">
    <source>
        <dbReference type="EMBL" id="PXA72763.1"/>
    </source>
</evidence>
<comment type="caution">
    <text evidence="1">The sequence shown here is derived from an EMBL/GenBank/DDBJ whole genome shotgun (WGS) entry which is preliminary data.</text>
</comment>
<proteinExistence type="predicted"/>
<reference evidence="1 2" key="1">
    <citation type="submission" date="2018-05" db="EMBL/GenBank/DDBJ databases">
        <title>Genetic diversity of glacier-inhabiting Cryobacterium bacteria in China and description of Cryobacterium mengkeensis sp. nov. and Arthrobacter glacialis sp. nov.</title>
        <authorList>
            <person name="Liu Q."/>
            <person name="Xin Y.-H."/>
        </authorList>
    </citation>
    <scope>NUCLEOTIDE SEQUENCE [LARGE SCALE GENOMIC DNA]</scope>
    <source>
        <strain evidence="1 2">SK-1</strain>
    </source>
</reference>
<evidence type="ECO:0000313" key="2">
    <source>
        <dbReference type="Proteomes" id="UP000246722"/>
    </source>
</evidence>